<keyword evidence="2" id="KW-1133">Transmembrane helix</keyword>
<feature type="compositionally biased region" description="Pro residues" evidence="1">
    <location>
        <begin position="68"/>
        <end position="79"/>
    </location>
</feature>
<dbReference type="EMBL" id="VHQG01000001">
    <property type="protein sequence ID" value="TPW77682.1"/>
    <property type="molecule type" value="Genomic_DNA"/>
</dbReference>
<evidence type="ECO:0000313" key="4">
    <source>
        <dbReference type="Proteomes" id="UP000316252"/>
    </source>
</evidence>
<evidence type="ECO:0000313" key="3">
    <source>
        <dbReference type="EMBL" id="TPW77682.1"/>
    </source>
</evidence>
<evidence type="ECO:0000256" key="2">
    <source>
        <dbReference type="SAM" id="Phobius"/>
    </source>
</evidence>
<dbReference type="AlphaFoldDB" id="A0A506Y6M3"/>
<protein>
    <submittedName>
        <fullName evidence="3">Uncharacterized protein</fullName>
    </submittedName>
</protein>
<sequence>MSWQPESAYGDRDASRPAAAQPAPEWVAPGGAPSAAAGSAQSWPAQSGPGSAQQPQPQQQAWPQQPASHPPASPIPPQQYPQYGQPPVQPFPPQPFPQYGQQPYLQPYGAAPTMYPAPMMYPAPVAFRPPPRPPLTRELNRAAARAGMLGFGAITLGWNLLSIGAVALGFLGLIYWAASSSGDLGSFVTLAHYFDRQTGGMLLPLSIGFTVLGVVLWVGGVIVSRLLLRRAGHPKPGGVTWAGIGIGVGISAIIVQPVTWGVVQAALVSSYSSIDTAAPSSLDPGILGRAFIALGVDVLVVVGVSVVIGWLCWWWMAHAMRPEAPKPPAPSGPLLPGLAPERGPWDPPAKRESATGY</sequence>
<feature type="compositionally biased region" description="Low complexity" evidence="1">
    <location>
        <begin position="28"/>
        <end position="67"/>
    </location>
</feature>
<keyword evidence="2" id="KW-0812">Transmembrane</keyword>
<reference evidence="3 4" key="1">
    <citation type="submission" date="2019-06" db="EMBL/GenBank/DDBJ databases">
        <authorList>
            <person name="Li F."/>
        </authorList>
    </citation>
    <scope>NUCLEOTIDE SEQUENCE [LARGE SCALE GENOMIC DNA]</scope>
    <source>
        <strain evidence="3 4">10F1D-1</strain>
    </source>
</reference>
<feature type="compositionally biased region" description="Basic and acidic residues" evidence="1">
    <location>
        <begin position="348"/>
        <end position="357"/>
    </location>
</feature>
<feature type="transmembrane region" description="Helical" evidence="2">
    <location>
        <begin position="290"/>
        <end position="316"/>
    </location>
</feature>
<dbReference type="RefSeq" id="WP_141162210.1">
    <property type="nucleotide sequence ID" value="NZ_VHQG01000001.1"/>
</dbReference>
<feature type="transmembrane region" description="Helical" evidence="2">
    <location>
        <begin position="149"/>
        <end position="178"/>
    </location>
</feature>
<feature type="transmembrane region" description="Helical" evidence="2">
    <location>
        <begin position="240"/>
        <end position="263"/>
    </location>
</feature>
<name>A0A506Y6M3_9MICO</name>
<keyword evidence="2" id="KW-0472">Membrane</keyword>
<keyword evidence="4" id="KW-1185">Reference proteome</keyword>
<organism evidence="3 4">
    <name type="scientific">Schumannella soli</name>
    <dbReference type="NCBI Taxonomy" id="2590779"/>
    <lineage>
        <taxon>Bacteria</taxon>
        <taxon>Bacillati</taxon>
        <taxon>Actinomycetota</taxon>
        <taxon>Actinomycetes</taxon>
        <taxon>Micrococcales</taxon>
        <taxon>Microbacteriaceae</taxon>
        <taxon>Schumannella</taxon>
    </lineage>
</organism>
<proteinExistence type="predicted"/>
<feature type="region of interest" description="Disordered" evidence="1">
    <location>
        <begin position="1"/>
        <end position="103"/>
    </location>
</feature>
<evidence type="ECO:0000256" key="1">
    <source>
        <dbReference type="SAM" id="MobiDB-lite"/>
    </source>
</evidence>
<feature type="transmembrane region" description="Helical" evidence="2">
    <location>
        <begin position="202"/>
        <end position="228"/>
    </location>
</feature>
<feature type="region of interest" description="Disordered" evidence="1">
    <location>
        <begin position="325"/>
        <end position="357"/>
    </location>
</feature>
<gene>
    <name evidence="3" type="ORF">FJ657_03220</name>
</gene>
<dbReference type="Proteomes" id="UP000316252">
    <property type="component" value="Unassembled WGS sequence"/>
</dbReference>
<accession>A0A506Y6M3</accession>
<feature type="compositionally biased region" description="Pro residues" evidence="1">
    <location>
        <begin position="87"/>
        <end position="96"/>
    </location>
</feature>
<comment type="caution">
    <text evidence="3">The sequence shown here is derived from an EMBL/GenBank/DDBJ whole genome shotgun (WGS) entry which is preliminary data.</text>
</comment>